<evidence type="ECO:0000313" key="3">
    <source>
        <dbReference type="Proteomes" id="UP000051952"/>
    </source>
</evidence>
<reference evidence="3" key="1">
    <citation type="submission" date="2015-09" db="EMBL/GenBank/DDBJ databases">
        <authorList>
            <consortium name="Pathogen Informatics"/>
        </authorList>
    </citation>
    <scope>NUCLEOTIDE SEQUENCE [LARGE SCALE GENOMIC DNA]</scope>
    <source>
        <strain evidence="3">Lake Konstanz</strain>
    </source>
</reference>
<proteinExistence type="predicted"/>
<accession>A0A0S4IZY7</accession>
<feature type="region of interest" description="Disordered" evidence="1">
    <location>
        <begin position="290"/>
        <end position="349"/>
    </location>
</feature>
<feature type="non-terminal residue" evidence="2">
    <location>
        <position position="757"/>
    </location>
</feature>
<sequence>MLDFTDDLNEALLSQIREFRIVTNCDEAAALFYLRAMGGSLPTALDYFFQSNGAAHMIAQVHSQQPQDEHVAQHGNRKNVASAETSAPEVAPTPPNVATPDPSTVIPQATTKFNRGAEFVETEVVAPATVTDVTTIPPPCPMQEERATEPIPQETHNVNRVVESSLERTDVHPPKTTLSMDQLKASLKRLIDEKMTYIRDKQQRHLGTPRPAAYLLNSCLLRELVDTLETPSWGTAQDFLAIFPPEHVRLHGKRFLQMYRIFRAESVGDVAATLGSQECRLLADTVEKETPSLYDTTDEENETNSVAPLPARRGNYAAKKPVAQKISQRRMNENSQVSSSDTSSCSDCDAPQRLRRRIESIDAAPSSAKGLAAVAASESGCDGNGGSFEHFFANPDESEAEADVTGEQQHFTTCAAGAGIPAPGVVRSPEGQTIIPKRQRAADKERELSEADLDNLLEEELQYFPYVKHAQKCGTFNDVPGGALPGEVRCSAAVPVVSFPMAFRCIPQAERTKLMALPAAQMPDMLLTLLLLHCTCCEGSTLLKYVYPSTEFIKLIIHSGIIAHEQYYKACYHARTAALIIPFASIRAWRLKEFAQSHICDCDVDDHRKLAEILATRHFFSRSIGKVPSTEIQRKPPHRSQKVPKSQIKRHLDVELTPTPDRQSFTVELLVATILPKSVPTPLVHVFKTIALQNVVEFIAERSRDPAARQKVRSYPLTPSEDLLPLFMETSIDADKFDDRGNRREVGGSDRYAKLLG</sequence>
<gene>
    <name evidence="2" type="ORF">BSAL_83870</name>
</gene>
<name>A0A0S4IZY7_BODSA</name>
<dbReference type="VEuPathDB" id="TriTrypDB:BSAL_83870"/>
<evidence type="ECO:0000256" key="1">
    <source>
        <dbReference type="SAM" id="MobiDB-lite"/>
    </source>
</evidence>
<feature type="region of interest" description="Disordered" evidence="1">
    <location>
        <begin position="62"/>
        <end position="104"/>
    </location>
</feature>
<feature type="compositionally biased region" description="Low complexity" evidence="1">
    <location>
        <begin position="338"/>
        <end position="349"/>
    </location>
</feature>
<organism evidence="2 3">
    <name type="scientific">Bodo saltans</name>
    <name type="common">Flagellated protozoan</name>
    <dbReference type="NCBI Taxonomy" id="75058"/>
    <lineage>
        <taxon>Eukaryota</taxon>
        <taxon>Discoba</taxon>
        <taxon>Euglenozoa</taxon>
        <taxon>Kinetoplastea</taxon>
        <taxon>Metakinetoplastina</taxon>
        <taxon>Eubodonida</taxon>
        <taxon>Bodonidae</taxon>
        <taxon>Bodo</taxon>
    </lineage>
</organism>
<dbReference type="Gene3D" id="1.10.8.10">
    <property type="entry name" value="DNA helicase RuvA subunit, C-terminal domain"/>
    <property type="match status" value="1"/>
</dbReference>
<protein>
    <submittedName>
        <fullName evidence="2">Uncharacterized protein</fullName>
    </submittedName>
</protein>
<evidence type="ECO:0000313" key="2">
    <source>
        <dbReference type="EMBL" id="CUG72239.1"/>
    </source>
</evidence>
<dbReference type="Proteomes" id="UP000051952">
    <property type="component" value="Unassembled WGS sequence"/>
</dbReference>
<keyword evidence="3" id="KW-1185">Reference proteome</keyword>
<dbReference type="Pfam" id="PF14555">
    <property type="entry name" value="UBA_4"/>
    <property type="match status" value="1"/>
</dbReference>
<dbReference type="AlphaFoldDB" id="A0A0S4IZY7"/>
<dbReference type="EMBL" id="CYKH01000953">
    <property type="protein sequence ID" value="CUG72239.1"/>
    <property type="molecule type" value="Genomic_DNA"/>
</dbReference>